<feature type="domain" description="Reverse transcriptase Ty1/copia-type" evidence="1">
    <location>
        <begin position="3"/>
        <end position="94"/>
    </location>
</feature>
<name>A0A2I0AD76_9ASPA</name>
<keyword evidence="3" id="KW-1185">Reference proteome</keyword>
<proteinExistence type="predicted"/>
<reference evidence="2 3" key="1">
    <citation type="journal article" date="2017" name="Nature">
        <title>The Apostasia genome and the evolution of orchids.</title>
        <authorList>
            <person name="Zhang G.Q."/>
            <person name="Liu K.W."/>
            <person name="Li Z."/>
            <person name="Lohaus R."/>
            <person name="Hsiao Y.Y."/>
            <person name="Niu S.C."/>
            <person name="Wang J.Y."/>
            <person name="Lin Y.C."/>
            <person name="Xu Q."/>
            <person name="Chen L.J."/>
            <person name="Yoshida K."/>
            <person name="Fujiwara S."/>
            <person name="Wang Z.W."/>
            <person name="Zhang Y.Q."/>
            <person name="Mitsuda N."/>
            <person name="Wang M."/>
            <person name="Liu G.H."/>
            <person name="Pecoraro L."/>
            <person name="Huang H.X."/>
            <person name="Xiao X.J."/>
            <person name="Lin M."/>
            <person name="Wu X.Y."/>
            <person name="Wu W.L."/>
            <person name="Chen Y.Y."/>
            <person name="Chang S.B."/>
            <person name="Sakamoto S."/>
            <person name="Ohme-Takagi M."/>
            <person name="Yagi M."/>
            <person name="Zeng S.J."/>
            <person name="Shen C.Y."/>
            <person name="Yeh C.M."/>
            <person name="Luo Y.B."/>
            <person name="Tsai W.C."/>
            <person name="Van de Peer Y."/>
            <person name="Liu Z.J."/>
        </authorList>
    </citation>
    <scope>NUCLEOTIDE SEQUENCE [LARGE SCALE GENOMIC DNA]</scope>
    <source>
        <strain evidence="3">cv. Shenzhen</strain>
        <tissue evidence="2">Stem</tissue>
    </source>
</reference>
<evidence type="ECO:0000259" key="1">
    <source>
        <dbReference type="Pfam" id="PF07727"/>
    </source>
</evidence>
<protein>
    <submittedName>
        <fullName evidence="2">Retrovirus-related Pol polyprotein from transposon TNT 1-94</fullName>
    </submittedName>
</protein>
<evidence type="ECO:0000313" key="2">
    <source>
        <dbReference type="EMBL" id="PKA53512.1"/>
    </source>
</evidence>
<dbReference type="Proteomes" id="UP000236161">
    <property type="component" value="Unassembled WGS sequence"/>
</dbReference>
<evidence type="ECO:0000313" key="3">
    <source>
        <dbReference type="Proteomes" id="UP000236161"/>
    </source>
</evidence>
<dbReference type="OrthoDB" id="661927at2759"/>
<accession>A0A2I0AD76</accession>
<organism evidence="2 3">
    <name type="scientific">Apostasia shenzhenica</name>
    <dbReference type="NCBI Taxonomy" id="1088818"/>
    <lineage>
        <taxon>Eukaryota</taxon>
        <taxon>Viridiplantae</taxon>
        <taxon>Streptophyta</taxon>
        <taxon>Embryophyta</taxon>
        <taxon>Tracheophyta</taxon>
        <taxon>Spermatophyta</taxon>
        <taxon>Magnoliopsida</taxon>
        <taxon>Liliopsida</taxon>
        <taxon>Asparagales</taxon>
        <taxon>Orchidaceae</taxon>
        <taxon>Apostasioideae</taxon>
        <taxon>Apostasia</taxon>
    </lineage>
</organism>
<sequence length="94" mass="10721">MIKEEADGNKRYKTRLVVKGFQQKAGIDYTKILLSIVKITTIRVLLSIVAAEDLYLEKLDVKTTFLHGDLEEDIYMAQPEGFQISSKENLVCKL</sequence>
<dbReference type="STRING" id="1088818.A0A2I0AD76"/>
<dbReference type="Pfam" id="PF07727">
    <property type="entry name" value="RVT_2"/>
    <property type="match status" value="1"/>
</dbReference>
<dbReference type="AlphaFoldDB" id="A0A2I0AD76"/>
<dbReference type="EMBL" id="KZ451993">
    <property type="protein sequence ID" value="PKA53512.1"/>
    <property type="molecule type" value="Genomic_DNA"/>
</dbReference>
<gene>
    <name evidence="2" type="ORF">AXF42_Ash009008</name>
</gene>
<dbReference type="InterPro" id="IPR013103">
    <property type="entry name" value="RVT_2"/>
</dbReference>